<keyword evidence="4" id="KW-1185">Reference proteome</keyword>
<dbReference type="AlphaFoldDB" id="A0AAJ0CFK5"/>
<organism evidence="3 4">
    <name type="scientific">Conoideocrella luteorostrata</name>
    <dbReference type="NCBI Taxonomy" id="1105319"/>
    <lineage>
        <taxon>Eukaryota</taxon>
        <taxon>Fungi</taxon>
        <taxon>Dikarya</taxon>
        <taxon>Ascomycota</taxon>
        <taxon>Pezizomycotina</taxon>
        <taxon>Sordariomycetes</taxon>
        <taxon>Hypocreomycetidae</taxon>
        <taxon>Hypocreales</taxon>
        <taxon>Clavicipitaceae</taxon>
        <taxon>Conoideocrella</taxon>
    </lineage>
</organism>
<accession>A0AAJ0CFK5</accession>
<reference evidence="3" key="1">
    <citation type="submission" date="2023-06" db="EMBL/GenBank/DDBJ databases">
        <title>Conoideocrella luteorostrata (Hypocreales: Clavicipitaceae), a potential biocontrol fungus for elongate hemlock scale in United States Christmas tree production areas.</title>
        <authorList>
            <person name="Barrett H."/>
            <person name="Lovett B."/>
            <person name="Macias A.M."/>
            <person name="Stajich J.E."/>
            <person name="Kasson M.T."/>
        </authorList>
    </citation>
    <scope>NUCLEOTIDE SEQUENCE</scope>
    <source>
        <strain evidence="3">ARSEF 14590</strain>
    </source>
</reference>
<feature type="region of interest" description="Disordered" evidence="1">
    <location>
        <begin position="86"/>
        <end position="130"/>
    </location>
</feature>
<feature type="compositionally biased region" description="Basic and acidic residues" evidence="1">
    <location>
        <begin position="98"/>
        <end position="130"/>
    </location>
</feature>
<feature type="signal peptide" evidence="2">
    <location>
        <begin position="1"/>
        <end position="22"/>
    </location>
</feature>
<evidence type="ECO:0000256" key="2">
    <source>
        <dbReference type="SAM" id="SignalP"/>
    </source>
</evidence>
<name>A0AAJ0CFK5_9HYPO</name>
<comment type="caution">
    <text evidence="3">The sequence shown here is derived from an EMBL/GenBank/DDBJ whole genome shotgun (WGS) entry which is preliminary data.</text>
</comment>
<feature type="chain" id="PRO_5042509961" evidence="2">
    <location>
        <begin position="23"/>
        <end position="130"/>
    </location>
</feature>
<dbReference type="EMBL" id="JASWJB010000290">
    <property type="protein sequence ID" value="KAK2592074.1"/>
    <property type="molecule type" value="Genomic_DNA"/>
</dbReference>
<keyword evidence="2" id="KW-0732">Signal</keyword>
<evidence type="ECO:0000256" key="1">
    <source>
        <dbReference type="SAM" id="MobiDB-lite"/>
    </source>
</evidence>
<proteinExistence type="predicted"/>
<sequence length="130" mass="13503">MRFTLASVFFALTATQVRSSLAQPIDKVTPKDMQKRAAAGGGGLGTILSDHFKYVANPAGAKVPIPADQNNPAREAHRSVHAALFDAVGGGKGGKGKAPAEKPDAGKEDPGKDKKLAEKNKPAKEDGSKE</sequence>
<dbReference type="Proteomes" id="UP001251528">
    <property type="component" value="Unassembled WGS sequence"/>
</dbReference>
<protein>
    <submittedName>
        <fullName evidence="3">Uncharacterized protein</fullName>
    </submittedName>
</protein>
<evidence type="ECO:0000313" key="4">
    <source>
        <dbReference type="Proteomes" id="UP001251528"/>
    </source>
</evidence>
<gene>
    <name evidence="3" type="ORF">QQS21_010235</name>
</gene>
<evidence type="ECO:0000313" key="3">
    <source>
        <dbReference type="EMBL" id="KAK2592074.1"/>
    </source>
</evidence>